<reference evidence="5 6" key="1">
    <citation type="submission" date="2019-02" db="EMBL/GenBank/DDBJ databases">
        <title>Sequencing the genomes of 1000 actinobacteria strains.</title>
        <authorList>
            <person name="Klenk H.-P."/>
        </authorList>
    </citation>
    <scope>NUCLEOTIDE SEQUENCE [LARGE SCALE GENOMIC DNA]</scope>
    <source>
        <strain evidence="5 6">DSM 18319</strain>
    </source>
</reference>
<dbReference type="PRINTS" id="PR00014">
    <property type="entry name" value="FNTYPEIII"/>
</dbReference>
<dbReference type="PANTHER" id="PTHR13817">
    <property type="entry name" value="TITIN"/>
    <property type="match status" value="1"/>
</dbReference>
<keyword evidence="3" id="KW-0624">Polysaccharide degradation</keyword>
<keyword evidence="1" id="KW-0677">Repeat</keyword>
<dbReference type="RefSeq" id="WP_130506898.1">
    <property type="nucleotide sequence ID" value="NZ_SHLC01000001.1"/>
</dbReference>
<dbReference type="PROSITE" id="PS50853">
    <property type="entry name" value="FN3"/>
    <property type="match status" value="1"/>
</dbReference>
<dbReference type="OrthoDB" id="3187809at2"/>
<evidence type="ECO:0000256" key="3">
    <source>
        <dbReference type="ARBA" id="ARBA00023326"/>
    </source>
</evidence>
<dbReference type="Proteomes" id="UP000291483">
    <property type="component" value="Unassembled WGS sequence"/>
</dbReference>
<keyword evidence="6" id="KW-1185">Reference proteome</keyword>
<dbReference type="Gene3D" id="2.60.40.10">
    <property type="entry name" value="Immunoglobulins"/>
    <property type="match status" value="2"/>
</dbReference>
<evidence type="ECO:0000256" key="1">
    <source>
        <dbReference type="ARBA" id="ARBA00022737"/>
    </source>
</evidence>
<dbReference type="EMBL" id="SHLC01000001">
    <property type="protein sequence ID" value="RZU66746.1"/>
    <property type="molecule type" value="Genomic_DNA"/>
</dbReference>
<dbReference type="InterPro" id="IPR013783">
    <property type="entry name" value="Ig-like_fold"/>
</dbReference>
<organism evidence="5 6">
    <name type="scientific">Microterricola gilva</name>
    <dbReference type="NCBI Taxonomy" id="393267"/>
    <lineage>
        <taxon>Bacteria</taxon>
        <taxon>Bacillati</taxon>
        <taxon>Actinomycetota</taxon>
        <taxon>Actinomycetes</taxon>
        <taxon>Micrococcales</taxon>
        <taxon>Microbacteriaceae</taxon>
        <taxon>Microterricola</taxon>
    </lineage>
</organism>
<evidence type="ECO:0000313" key="5">
    <source>
        <dbReference type="EMBL" id="RZU66746.1"/>
    </source>
</evidence>
<proteinExistence type="predicted"/>
<dbReference type="PANTHER" id="PTHR13817:SF73">
    <property type="entry name" value="FIBRONECTIN TYPE-III DOMAIN-CONTAINING PROTEIN"/>
    <property type="match status" value="1"/>
</dbReference>
<dbReference type="AlphaFoldDB" id="A0A4V6MGK3"/>
<dbReference type="InterPro" id="IPR050964">
    <property type="entry name" value="Striated_Muscle_Regulatory"/>
</dbReference>
<evidence type="ECO:0000313" key="6">
    <source>
        <dbReference type="Proteomes" id="UP000291483"/>
    </source>
</evidence>
<protein>
    <submittedName>
        <fullName evidence="5">Fibronectin type III domain protein</fullName>
    </submittedName>
</protein>
<name>A0A4V6MGK3_9MICO</name>
<feature type="domain" description="Fibronectin type-III" evidence="4">
    <location>
        <begin position="130"/>
        <end position="226"/>
    </location>
</feature>
<dbReference type="SUPFAM" id="SSF49265">
    <property type="entry name" value="Fibronectin type III"/>
    <property type="match status" value="1"/>
</dbReference>
<sequence>MATFDAGLAAGYVLRLEVAQGPQTGNSSTVFWSLRIIKGAGEGRRAEGPHYWSANLGGIPVGGSIPAYDFRNYGELYLADSSVNLAHNAAGYLTASFSASYDDNNSWGELGDGSTGGNVSFIRIPKAPAVPTGLAAGNTTPSSVTLGWTAPDNMGAAITEYQVQYATDAGFTTSVGTQTFAGTGTAEKTVTGLAAGPTYWFRVRARNSQGYSGYSSAVSKTPALPAPNLTGLTQNAAAALIASWSAPSVTTGLVGYRVQIATNPAFTADLVTADIGNVLSYAHPGLAGGRTYYARVAARTAGGSNTFSNTLSYLLVLDSGDLDGWTRVGAKPAQISYFTASGLRRGIANSKQALWLESLSTAAVTLAADTFGIQKVITGLVVGKAYRFEATGTRSDSPRGDAYRLRVVSEASAAPVTLGTVATPLGFVEFVADATSVTVQILLAETVTVAGAENVIERAAFTGIKLLELNTDYPQRLRETVLESDLATHFDLACNSVGASWGVGKDGTTRFLLPGTALPVTAVFSDQVDDNAQSYIDISAGYDTRAMTNRLVVTNYGVDETRANEKNDELVVTTPASITAYGTRSQTLRTNLYSEVPYGAALTDRLAAILDARDQPELLVSQLRMNAQQDLAMANTLDVGQRIIVHFNGVQQDSQIIAITHDIQPTRWLVTIDLQPL</sequence>
<dbReference type="InterPro" id="IPR036116">
    <property type="entry name" value="FN3_sf"/>
</dbReference>
<keyword evidence="2" id="KW-0378">Hydrolase</keyword>
<dbReference type="GO" id="GO:0016798">
    <property type="term" value="F:hydrolase activity, acting on glycosyl bonds"/>
    <property type="evidence" value="ECO:0007669"/>
    <property type="project" value="UniProtKB-KW"/>
</dbReference>
<gene>
    <name evidence="5" type="ORF">EV379_3112</name>
</gene>
<keyword evidence="2" id="KW-0326">Glycosidase</keyword>
<evidence type="ECO:0000259" key="4">
    <source>
        <dbReference type="PROSITE" id="PS50853"/>
    </source>
</evidence>
<dbReference type="SMART" id="SM00060">
    <property type="entry name" value="FN3"/>
    <property type="match status" value="2"/>
</dbReference>
<dbReference type="CDD" id="cd00063">
    <property type="entry name" value="FN3"/>
    <property type="match status" value="2"/>
</dbReference>
<keyword evidence="3" id="KW-0119">Carbohydrate metabolism</keyword>
<dbReference type="Pfam" id="PF00041">
    <property type="entry name" value="fn3"/>
    <property type="match status" value="1"/>
</dbReference>
<comment type="caution">
    <text evidence="5">The sequence shown here is derived from an EMBL/GenBank/DDBJ whole genome shotgun (WGS) entry which is preliminary data.</text>
</comment>
<evidence type="ECO:0000256" key="2">
    <source>
        <dbReference type="ARBA" id="ARBA00023295"/>
    </source>
</evidence>
<accession>A0A4V6MGK3</accession>
<dbReference type="InterPro" id="IPR003961">
    <property type="entry name" value="FN3_dom"/>
</dbReference>
<dbReference type="GO" id="GO:0000272">
    <property type="term" value="P:polysaccharide catabolic process"/>
    <property type="evidence" value="ECO:0007669"/>
    <property type="project" value="UniProtKB-KW"/>
</dbReference>